<dbReference type="PANTHER" id="PTHR47618:SF1">
    <property type="entry name" value="BIFUNCTIONAL OLIGORIBONUCLEASE AND PAP PHOSPHATASE NRNA"/>
    <property type="match status" value="1"/>
</dbReference>
<dbReference type="InterPro" id="IPR001667">
    <property type="entry name" value="DDH_dom"/>
</dbReference>
<dbReference type="AlphaFoldDB" id="I0IG46"/>
<dbReference type="Gene3D" id="3.90.1640.10">
    <property type="entry name" value="inorganic pyrophosphatase (n-terminal core)"/>
    <property type="match status" value="1"/>
</dbReference>
<gene>
    <name evidence="3" type="ordered locus">PSMK_20750</name>
</gene>
<dbReference type="Proteomes" id="UP000007881">
    <property type="component" value="Chromosome"/>
</dbReference>
<dbReference type="PANTHER" id="PTHR47618">
    <property type="entry name" value="BIFUNCTIONAL OLIGORIBONUCLEASE AND PAP PHOSPHATASE NRNA"/>
    <property type="match status" value="1"/>
</dbReference>
<feature type="compositionally biased region" description="Low complexity" evidence="1">
    <location>
        <begin position="369"/>
        <end position="383"/>
    </location>
</feature>
<proteinExistence type="predicted"/>
<dbReference type="Pfam" id="PF01368">
    <property type="entry name" value="DHH"/>
    <property type="match status" value="1"/>
</dbReference>
<dbReference type="KEGG" id="phm:PSMK_20750"/>
<dbReference type="InterPro" id="IPR038763">
    <property type="entry name" value="DHH_sf"/>
</dbReference>
<dbReference type="Gene3D" id="3.10.310.30">
    <property type="match status" value="1"/>
</dbReference>
<feature type="domain" description="DDH" evidence="2">
    <location>
        <begin position="39"/>
        <end position="174"/>
    </location>
</feature>
<evidence type="ECO:0000256" key="1">
    <source>
        <dbReference type="SAM" id="MobiDB-lite"/>
    </source>
</evidence>
<dbReference type="eggNOG" id="COG0618">
    <property type="taxonomic scope" value="Bacteria"/>
</dbReference>
<feature type="region of interest" description="Disordered" evidence="1">
    <location>
        <begin position="369"/>
        <end position="389"/>
    </location>
</feature>
<dbReference type="RefSeq" id="WP_014437452.1">
    <property type="nucleotide sequence ID" value="NC_017080.1"/>
</dbReference>
<accession>I0IG46</accession>
<keyword evidence="4" id="KW-1185">Reference proteome</keyword>
<protein>
    <submittedName>
        <fullName evidence="3">DHH family protein</fullName>
    </submittedName>
</protein>
<reference evidence="3 4" key="1">
    <citation type="submission" date="2012-02" db="EMBL/GenBank/DDBJ databases">
        <title>Complete genome sequence of Phycisphaera mikurensis NBRC 102666.</title>
        <authorList>
            <person name="Ankai A."/>
            <person name="Hosoyama A."/>
            <person name="Terui Y."/>
            <person name="Sekine M."/>
            <person name="Fukai R."/>
            <person name="Kato Y."/>
            <person name="Nakamura S."/>
            <person name="Yamada-Narita S."/>
            <person name="Kawakoshi A."/>
            <person name="Fukunaga Y."/>
            <person name="Yamazaki S."/>
            <person name="Fujita N."/>
        </authorList>
    </citation>
    <scope>NUCLEOTIDE SEQUENCE [LARGE SCALE GENOMIC DNA]</scope>
    <source>
        <strain evidence="4">NBRC 102666 / KCTC 22515 / FYK2301M01</strain>
    </source>
</reference>
<dbReference type="InterPro" id="IPR051319">
    <property type="entry name" value="Oligoribo/pAp-PDE_c-di-AMP_PDE"/>
</dbReference>
<evidence type="ECO:0000313" key="4">
    <source>
        <dbReference type="Proteomes" id="UP000007881"/>
    </source>
</evidence>
<evidence type="ECO:0000313" key="3">
    <source>
        <dbReference type="EMBL" id="BAM04234.1"/>
    </source>
</evidence>
<evidence type="ECO:0000259" key="2">
    <source>
        <dbReference type="Pfam" id="PF01368"/>
    </source>
</evidence>
<name>I0IG46_PHYMF</name>
<dbReference type="SUPFAM" id="SSF64182">
    <property type="entry name" value="DHH phosphoesterases"/>
    <property type="match status" value="1"/>
</dbReference>
<dbReference type="STRING" id="1142394.PSMK_20750"/>
<organism evidence="3 4">
    <name type="scientific">Phycisphaera mikurensis (strain NBRC 102666 / KCTC 22515 / FYK2301M01)</name>
    <dbReference type="NCBI Taxonomy" id="1142394"/>
    <lineage>
        <taxon>Bacteria</taxon>
        <taxon>Pseudomonadati</taxon>
        <taxon>Planctomycetota</taxon>
        <taxon>Phycisphaerae</taxon>
        <taxon>Phycisphaerales</taxon>
        <taxon>Phycisphaeraceae</taxon>
        <taxon>Phycisphaera</taxon>
    </lineage>
</organism>
<dbReference type="HOGENOM" id="CLU_039720_0_0_0"/>
<dbReference type="EMBL" id="AP012338">
    <property type="protein sequence ID" value="BAM04234.1"/>
    <property type="molecule type" value="Genomic_DNA"/>
</dbReference>
<sequence length="389" mass="41001">MKFTPAPQSTLPSGGYTRTAGVAEAAARLTRSGGGTRLLFTHAKPDGDALGSVLALQRTLHDLGIPADAVVVPPVPDPLRRLRGFDRVEVWTPAWQPPADVDQVVVLDTGAWSQLGPVGPVVEANLPQTLIIDHHLGGDVNAPHRLIDGEAAAACELVAEVVQGLVRPDHPEGKREGDSAGYKPLPHVTRDALFVGIASDTGWFRFSNVRPRTHELAAALIRMGCDHAALYGVLEQADRVEKLDLLTRALMSLQRVPEADAAVMVLRKQDFEETGARSEETERVIDVPQSVDAINVVVLLSEVSAKGGDVTRMSFRSKPSGPGGGPPINVSDLAARFGGGGHARAAGARQDGPVSEVLPRVLAALRELGAPPSGPAALSPSLGRSPERI</sequence>